<reference evidence="1 2" key="1">
    <citation type="journal article" date="2019" name="Nat. Med.">
        <title>A library of human gut bacterial isolates paired with longitudinal multiomics data enables mechanistic microbiome research.</title>
        <authorList>
            <person name="Poyet M."/>
            <person name="Groussin M."/>
            <person name="Gibbons S.M."/>
            <person name="Avila-Pacheco J."/>
            <person name="Jiang X."/>
            <person name="Kearney S.M."/>
            <person name="Perrotta A.R."/>
            <person name="Berdy B."/>
            <person name="Zhao S."/>
            <person name="Lieberman T.D."/>
            <person name="Swanson P.K."/>
            <person name="Smith M."/>
            <person name="Roesemann S."/>
            <person name="Alexander J.E."/>
            <person name="Rich S.A."/>
            <person name="Livny J."/>
            <person name="Vlamakis H."/>
            <person name="Clish C."/>
            <person name="Bullock K."/>
            <person name="Deik A."/>
            <person name="Scott J."/>
            <person name="Pierce K.A."/>
            <person name="Xavier R.J."/>
            <person name="Alm E.J."/>
        </authorList>
    </citation>
    <scope>NUCLEOTIDE SEQUENCE [LARGE SCALE GENOMIC DNA]</scope>
    <source>
        <strain evidence="1 2">BIOML-A21</strain>
    </source>
</reference>
<protein>
    <submittedName>
        <fullName evidence="1">Uncharacterized protein</fullName>
    </submittedName>
</protein>
<evidence type="ECO:0000313" key="2">
    <source>
        <dbReference type="Proteomes" id="UP000491168"/>
    </source>
</evidence>
<gene>
    <name evidence="1" type="ORF">F2Y35_00705</name>
</gene>
<organism evidence="1 2">
    <name type="scientific">Bacteroides caccae</name>
    <dbReference type="NCBI Taxonomy" id="47678"/>
    <lineage>
        <taxon>Bacteria</taxon>
        <taxon>Pseudomonadati</taxon>
        <taxon>Bacteroidota</taxon>
        <taxon>Bacteroidia</taxon>
        <taxon>Bacteroidales</taxon>
        <taxon>Bacteroidaceae</taxon>
        <taxon>Bacteroides</taxon>
    </lineage>
</organism>
<dbReference type="EMBL" id="VVYF01000001">
    <property type="protein sequence ID" value="KAA5495791.1"/>
    <property type="molecule type" value="Genomic_DNA"/>
</dbReference>
<dbReference type="Proteomes" id="UP000491168">
    <property type="component" value="Unassembled WGS sequence"/>
</dbReference>
<proteinExistence type="predicted"/>
<evidence type="ECO:0000313" key="1">
    <source>
        <dbReference type="EMBL" id="KAA5495791.1"/>
    </source>
</evidence>
<dbReference type="AlphaFoldDB" id="A0A6A1K2G4"/>
<accession>A0A6A1K2G4</accession>
<name>A0A6A1K2G4_9BACE</name>
<sequence length="154" mass="18367">MPKWISIEKAAFKYGINEEVIWLWIEMNRFPVAYTKEPPAVDEEGMDDFLRRGKDRVMAEYIDTLEELCMQKTKICLLYAEIIGAQDKELLLQREKIARMNEIQIAMRRQGERMQDCAKVLMQYEKPFHISWVDRLWNNLKQLLSGVKHWTGLK</sequence>
<dbReference type="RefSeq" id="WP_149927706.1">
    <property type="nucleotide sequence ID" value="NZ_VVYE01000001.1"/>
</dbReference>
<comment type="caution">
    <text evidence="1">The sequence shown here is derived from an EMBL/GenBank/DDBJ whole genome shotgun (WGS) entry which is preliminary data.</text>
</comment>